<evidence type="ECO:0000313" key="4">
    <source>
        <dbReference type="EMBL" id="GMS85988.1"/>
    </source>
</evidence>
<evidence type="ECO:0000256" key="3">
    <source>
        <dbReference type="SAM" id="Phobius"/>
    </source>
</evidence>
<sequence length="356" mass="40638">MRGEKERRKGEKKDAKEKKQPTKINWPVVAAGVGAATTISSGAIGYLVTRSNNALEQERIRAEVELRKLENERPRLDGTLAQAMYGNEIEYAQQLLEQRHRLETEELIARHEEENNRLVETRELKERLDAERQAKLNSLKDHESHQRELNKQLYAVCYQMGRVAMESQRAVDAISQELARSNNPSQCYTTHITIKDEDDEEITVTVGRAIEQANEALQSAKIAHENAVNYEVLGKEYSKYSHLQSIFPKFPLSRKGSLYSTHSNFPTTPISRKSSIYSTVQPNFPAIPQNENSSKYSTMDSGFQSLPPREYNSKYSTLESNVSKFPPSEKSSKYSTIDSSKTDTLKGKRYKKKNQK</sequence>
<reference evidence="4" key="1">
    <citation type="submission" date="2023-10" db="EMBL/GenBank/DDBJ databases">
        <title>Genome assembly of Pristionchus species.</title>
        <authorList>
            <person name="Yoshida K."/>
            <person name="Sommer R.J."/>
        </authorList>
    </citation>
    <scope>NUCLEOTIDE SEQUENCE</scope>
    <source>
        <strain evidence="4">RS0144</strain>
    </source>
</reference>
<feature type="compositionally biased region" description="Basic residues" evidence="2">
    <location>
        <begin position="347"/>
        <end position="356"/>
    </location>
</feature>
<keyword evidence="3" id="KW-0812">Transmembrane</keyword>
<accession>A0AAV5SV91</accession>
<proteinExistence type="predicted"/>
<dbReference type="Proteomes" id="UP001432027">
    <property type="component" value="Unassembled WGS sequence"/>
</dbReference>
<evidence type="ECO:0000313" key="5">
    <source>
        <dbReference type="Proteomes" id="UP001432027"/>
    </source>
</evidence>
<feature type="compositionally biased region" description="Polar residues" evidence="2">
    <location>
        <begin position="289"/>
        <end position="304"/>
    </location>
</feature>
<comment type="caution">
    <text evidence="4">The sequence shown here is derived from an EMBL/GenBank/DDBJ whole genome shotgun (WGS) entry which is preliminary data.</text>
</comment>
<feature type="region of interest" description="Disordered" evidence="2">
    <location>
        <begin position="1"/>
        <end position="22"/>
    </location>
</feature>
<feature type="compositionally biased region" description="Polar residues" evidence="2">
    <location>
        <begin position="313"/>
        <end position="323"/>
    </location>
</feature>
<organism evidence="4 5">
    <name type="scientific">Pristionchus entomophagus</name>
    <dbReference type="NCBI Taxonomy" id="358040"/>
    <lineage>
        <taxon>Eukaryota</taxon>
        <taxon>Metazoa</taxon>
        <taxon>Ecdysozoa</taxon>
        <taxon>Nematoda</taxon>
        <taxon>Chromadorea</taxon>
        <taxon>Rhabditida</taxon>
        <taxon>Rhabditina</taxon>
        <taxon>Diplogasteromorpha</taxon>
        <taxon>Diplogasteroidea</taxon>
        <taxon>Neodiplogasteridae</taxon>
        <taxon>Pristionchus</taxon>
    </lineage>
</organism>
<feature type="region of interest" description="Disordered" evidence="2">
    <location>
        <begin position="281"/>
        <end position="356"/>
    </location>
</feature>
<keyword evidence="3" id="KW-0472">Membrane</keyword>
<feature type="compositionally biased region" description="Basic and acidic residues" evidence="2">
    <location>
        <begin position="1"/>
        <end position="20"/>
    </location>
</feature>
<dbReference type="AlphaFoldDB" id="A0AAV5SV91"/>
<evidence type="ECO:0000256" key="1">
    <source>
        <dbReference type="SAM" id="Coils"/>
    </source>
</evidence>
<gene>
    <name evidence="4" type="ORF">PENTCL1PPCAC_8163</name>
</gene>
<name>A0AAV5SV91_9BILA</name>
<keyword evidence="5" id="KW-1185">Reference proteome</keyword>
<keyword evidence="3" id="KW-1133">Transmembrane helix</keyword>
<protein>
    <submittedName>
        <fullName evidence="4">Uncharacterized protein</fullName>
    </submittedName>
</protein>
<dbReference type="EMBL" id="BTSX01000002">
    <property type="protein sequence ID" value="GMS85988.1"/>
    <property type="molecule type" value="Genomic_DNA"/>
</dbReference>
<feature type="transmembrane region" description="Helical" evidence="3">
    <location>
        <begin position="26"/>
        <end position="48"/>
    </location>
</feature>
<evidence type="ECO:0000256" key="2">
    <source>
        <dbReference type="SAM" id="MobiDB-lite"/>
    </source>
</evidence>
<feature type="coiled-coil region" evidence="1">
    <location>
        <begin position="101"/>
        <end position="131"/>
    </location>
</feature>
<keyword evidence="1" id="KW-0175">Coiled coil</keyword>